<protein>
    <submittedName>
        <fullName evidence="3">Uncharacterized protein</fullName>
    </submittedName>
</protein>
<evidence type="ECO:0000313" key="3">
    <source>
        <dbReference type="EMBL" id="CAJ1932555.1"/>
    </source>
</evidence>
<evidence type="ECO:0000256" key="1">
    <source>
        <dbReference type="SAM" id="MobiDB-lite"/>
    </source>
</evidence>
<dbReference type="EMBL" id="CAKOGP040000224">
    <property type="protein sequence ID" value="CAJ1932555.1"/>
    <property type="molecule type" value="Genomic_DNA"/>
</dbReference>
<keyword evidence="2" id="KW-0472">Membrane</keyword>
<evidence type="ECO:0000256" key="2">
    <source>
        <dbReference type="SAM" id="Phobius"/>
    </source>
</evidence>
<dbReference type="AlphaFoldDB" id="A0AAD2CET0"/>
<reference evidence="3" key="1">
    <citation type="submission" date="2023-08" db="EMBL/GenBank/DDBJ databases">
        <authorList>
            <person name="Audoor S."/>
            <person name="Bilcke G."/>
        </authorList>
    </citation>
    <scope>NUCLEOTIDE SEQUENCE</scope>
</reference>
<proteinExistence type="predicted"/>
<keyword evidence="2" id="KW-1133">Transmembrane helix</keyword>
<evidence type="ECO:0000313" key="4">
    <source>
        <dbReference type="Proteomes" id="UP001295423"/>
    </source>
</evidence>
<name>A0AAD2CET0_9STRA</name>
<keyword evidence="2" id="KW-0812">Transmembrane</keyword>
<organism evidence="3 4">
    <name type="scientific">Cylindrotheca closterium</name>
    <dbReference type="NCBI Taxonomy" id="2856"/>
    <lineage>
        <taxon>Eukaryota</taxon>
        <taxon>Sar</taxon>
        <taxon>Stramenopiles</taxon>
        <taxon>Ochrophyta</taxon>
        <taxon>Bacillariophyta</taxon>
        <taxon>Bacillariophyceae</taxon>
        <taxon>Bacillariophycidae</taxon>
        <taxon>Bacillariales</taxon>
        <taxon>Bacillariaceae</taxon>
        <taxon>Cylindrotheca</taxon>
    </lineage>
</organism>
<accession>A0AAD2CET0</accession>
<feature type="transmembrane region" description="Helical" evidence="2">
    <location>
        <begin position="50"/>
        <end position="74"/>
    </location>
</feature>
<dbReference type="Proteomes" id="UP001295423">
    <property type="component" value="Unassembled WGS sequence"/>
</dbReference>
<feature type="region of interest" description="Disordered" evidence="1">
    <location>
        <begin position="1"/>
        <end position="39"/>
    </location>
</feature>
<gene>
    <name evidence="3" type="ORF">CYCCA115_LOCUS2895</name>
</gene>
<comment type="caution">
    <text evidence="3">The sequence shown here is derived from an EMBL/GenBank/DDBJ whole genome shotgun (WGS) entry which is preliminary data.</text>
</comment>
<sequence length="126" mass="14475">MSDQDASKDTVPTMIFVEDNEQEDHDPEQQRTWKVKKPISSSHKHRAQNLVLFCFFCAAFLTVIVVGAGAYILLDTTSRMKKNHDDSNNSEDSYEFPIDRIDDLIRFNNTFNPALPHRNIFNTTAP</sequence>
<keyword evidence="4" id="KW-1185">Reference proteome</keyword>